<keyword evidence="11" id="KW-0275">Fatty acid biosynthesis</keyword>
<dbReference type="EC" id="2.3.1.199" evidence="3"/>
<evidence type="ECO:0000256" key="9">
    <source>
        <dbReference type="ARBA" id="ARBA00023098"/>
    </source>
</evidence>
<feature type="transmembrane region" description="Helical" evidence="13">
    <location>
        <begin position="74"/>
        <end position="93"/>
    </location>
</feature>
<evidence type="ECO:0000256" key="11">
    <source>
        <dbReference type="ARBA" id="ARBA00023160"/>
    </source>
</evidence>
<comment type="subcellular location">
    <subcellularLocation>
        <location evidence="1">Membrane</location>
        <topology evidence="1">Multi-pass membrane protein</topology>
    </subcellularLocation>
</comment>
<evidence type="ECO:0000256" key="4">
    <source>
        <dbReference type="ARBA" id="ARBA00022516"/>
    </source>
</evidence>
<keyword evidence="9" id="KW-0443">Lipid metabolism</keyword>
<dbReference type="AlphaFoldDB" id="A0A067DKF1"/>
<keyword evidence="6 13" id="KW-0812">Transmembrane</keyword>
<dbReference type="GO" id="GO:0030148">
    <property type="term" value="P:sphingolipid biosynthetic process"/>
    <property type="evidence" value="ECO:0000318"/>
    <property type="project" value="GO_Central"/>
</dbReference>
<keyword evidence="15" id="KW-1185">Reference proteome</keyword>
<dbReference type="PANTHER" id="PTHR11157">
    <property type="entry name" value="FATTY ACID ACYL TRANSFERASE-RELATED"/>
    <property type="match status" value="1"/>
</dbReference>
<dbReference type="Proteomes" id="UP000027120">
    <property type="component" value="Unassembled WGS sequence"/>
</dbReference>
<dbReference type="eggNOG" id="KOG3071">
    <property type="taxonomic scope" value="Eukaryota"/>
</dbReference>
<keyword evidence="8 13" id="KW-1133">Transmembrane helix</keyword>
<dbReference type="GO" id="GO:0034626">
    <property type="term" value="P:fatty acid elongation, polyunsaturated fatty acid"/>
    <property type="evidence" value="ECO:0000318"/>
    <property type="project" value="GO_Central"/>
</dbReference>
<dbReference type="GO" id="GO:0034625">
    <property type="term" value="P:fatty acid elongation, monounsaturated fatty acid"/>
    <property type="evidence" value="ECO:0000318"/>
    <property type="project" value="GO_Central"/>
</dbReference>
<comment type="catalytic activity">
    <reaction evidence="12">
        <text>a very-long-chain acyl-CoA + malonyl-CoA + H(+) = a very-long-chain 3-oxoacyl-CoA + CO2 + CoA</text>
        <dbReference type="Rhea" id="RHEA:32727"/>
        <dbReference type="ChEBI" id="CHEBI:15378"/>
        <dbReference type="ChEBI" id="CHEBI:16526"/>
        <dbReference type="ChEBI" id="CHEBI:57287"/>
        <dbReference type="ChEBI" id="CHEBI:57384"/>
        <dbReference type="ChEBI" id="CHEBI:90725"/>
        <dbReference type="ChEBI" id="CHEBI:90736"/>
        <dbReference type="EC" id="2.3.1.199"/>
    </reaction>
</comment>
<dbReference type="InterPro" id="IPR002076">
    <property type="entry name" value="ELO_fam"/>
</dbReference>
<feature type="transmembrane region" description="Helical" evidence="13">
    <location>
        <begin position="99"/>
        <end position="126"/>
    </location>
</feature>
<evidence type="ECO:0000256" key="8">
    <source>
        <dbReference type="ARBA" id="ARBA00022989"/>
    </source>
</evidence>
<evidence type="ECO:0000256" key="10">
    <source>
        <dbReference type="ARBA" id="ARBA00023136"/>
    </source>
</evidence>
<dbReference type="GO" id="GO:0042761">
    <property type="term" value="P:very long-chain fatty acid biosynthetic process"/>
    <property type="evidence" value="ECO:0000318"/>
    <property type="project" value="GO_Central"/>
</dbReference>
<evidence type="ECO:0000256" key="5">
    <source>
        <dbReference type="ARBA" id="ARBA00022679"/>
    </source>
</evidence>
<dbReference type="GO" id="GO:0009922">
    <property type="term" value="F:fatty acid elongase activity"/>
    <property type="evidence" value="ECO:0000318"/>
    <property type="project" value="GO_Central"/>
</dbReference>
<evidence type="ECO:0000256" key="7">
    <source>
        <dbReference type="ARBA" id="ARBA00022832"/>
    </source>
</evidence>
<evidence type="ECO:0000313" key="14">
    <source>
        <dbReference type="EMBL" id="KDO43464.1"/>
    </source>
</evidence>
<keyword evidence="7" id="KW-0276">Fatty acid metabolism</keyword>
<keyword evidence="5" id="KW-0808">Transferase</keyword>
<evidence type="ECO:0000256" key="13">
    <source>
        <dbReference type="SAM" id="Phobius"/>
    </source>
</evidence>
<keyword evidence="10 13" id="KW-0472">Membrane</keyword>
<feature type="non-terminal residue" evidence="14">
    <location>
        <position position="1"/>
    </location>
</feature>
<reference evidence="14 15" key="1">
    <citation type="submission" date="2014-04" db="EMBL/GenBank/DDBJ databases">
        <authorList>
            <consortium name="International Citrus Genome Consortium"/>
            <person name="Gmitter F."/>
            <person name="Chen C."/>
            <person name="Farmerie W."/>
            <person name="Harkins T."/>
            <person name="Desany B."/>
            <person name="Mohiuddin M."/>
            <person name="Kodira C."/>
            <person name="Borodovsky M."/>
            <person name="Lomsadze A."/>
            <person name="Burns P."/>
            <person name="Jenkins J."/>
            <person name="Prochnik S."/>
            <person name="Shu S."/>
            <person name="Chapman J."/>
            <person name="Pitluck S."/>
            <person name="Schmutz J."/>
            <person name="Rokhsar D."/>
        </authorList>
    </citation>
    <scope>NUCLEOTIDE SEQUENCE</scope>
</reference>
<evidence type="ECO:0000256" key="2">
    <source>
        <dbReference type="ARBA" id="ARBA00007263"/>
    </source>
</evidence>
<evidence type="ECO:0000256" key="6">
    <source>
        <dbReference type="ARBA" id="ARBA00022692"/>
    </source>
</evidence>
<name>A0A067DKF1_CITSI</name>
<dbReference type="GO" id="GO:0005789">
    <property type="term" value="C:endoplasmic reticulum membrane"/>
    <property type="evidence" value="ECO:0000318"/>
    <property type="project" value="GO_Central"/>
</dbReference>
<dbReference type="PaxDb" id="2711-XP_006494904.1"/>
<evidence type="ECO:0000256" key="1">
    <source>
        <dbReference type="ARBA" id="ARBA00004141"/>
    </source>
</evidence>
<protein>
    <recommendedName>
        <fullName evidence="3">very-long-chain 3-oxoacyl-CoA synthase</fullName>
        <ecNumber evidence="3">2.3.1.199</ecNumber>
    </recommendedName>
</protein>
<dbReference type="Pfam" id="PF01151">
    <property type="entry name" value="ELO"/>
    <property type="match status" value="1"/>
</dbReference>
<evidence type="ECO:0000256" key="3">
    <source>
        <dbReference type="ARBA" id="ARBA00012307"/>
    </source>
</evidence>
<organism evidence="14 15">
    <name type="scientific">Citrus sinensis</name>
    <name type="common">Sweet orange</name>
    <name type="synonym">Citrus aurantium var. sinensis</name>
    <dbReference type="NCBI Taxonomy" id="2711"/>
    <lineage>
        <taxon>Eukaryota</taxon>
        <taxon>Viridiplantae</taxon>
        <taxon>Streptophyta</taxon>
        <taxon>Embryophyta</taxon>
        <taxon>Tracheophyta</taxon>
        <taxon>Spermatophyta</taxon>
        <taxon>Magnoliopsida</taxon>
        <taxon>eudicotyledons</taxon>
        <taxon>Gunneridae</taxon>
        <taxon>Pentapetalae</taxon>
        <taxon>rosids</taxon>
        <taxon>malvids</taxon>
        <taxon>Sapindales</taxon>
        <taxon>Rutaceae</taxon>
        <taxon>Aurantioideae</taxon>
        <taxon>Citrus</taxon>
    </lineage>
</organism>
<gene>
    <name evidence="14" type="ORF">CISIN_1g0456431mg</name>
</gene>
<proteinExistence type="inferred from homology"/>
<accession>A0A067DKF1</accession>
<dbReference type="EMBL" id="KK785374">
    <property type="protein sequence ID" value="KDO43464.1"/>
    <property type="molecule type" value="Genomic_DNA"/>
</dbReference>
<dbReference type="PROSITE" id="PS01188">
    <property type="entry name" value="ELO"/>
    <property type="match status" value="1"/>
</dbReference>
<dbReference type="GO" id="GO:0019367">
    <property type="term" value="P:fatty acid elongation, saturated fatty acid"/>
    <property type="evidence" value="ECO:0000318"/>
    <property type="project" value="GO_Central"/>
</dbReference>
<evidence type="ECO:0000313" key="15">
    <source>
        <dbReference type="Proteomes" id="UP000027120"/>
    </source>
</evidence>
<evidence type="ECO:0000256" key="12">
    <source>
        <dbReference type="ARBA" id="ARBA00047375"/>
    </source>
</evidence>
<sequence length="127" mass="14496">PSTTPPSSSLPRHGRWLHSLHHPPFTPPPLHPLFPPTISPSGPLFFHAYIFYLSKIHEFLDTLLIILSNSIQRLTFLHVYHHATVVVMCYLWLQTKQSLFPIALVTNASVHVIMYGYYLLCVMGLLP</sequence>
<comment type="similarity">
    <text evidence="2">Belongs to the ELO family.</text>
</comment>
<feature type="non-terminal residue" evidence="14">
    <location>
        <position position="127"/>
    </location>
</feature>
<keyword evidence="4" id="KW-0444">Lipid biosynthesis</keyword>
<dbReference type="InterPro" id="IPR030457">
    <property type="entry name" value="ELO_CS"/>
</dbReference>
<dbReference type="PANTHER" id="PTHR11157:SF134">
    <property type="entry name" value="ELONGATION OF FATTY ACIDS PROTEIN 1-RELATED"/>
    <property type="match status" value="1"/>
</dbReference>